<evidence type="ECO:0000256" key="1">
    <source>
        <dbReference type="ARBA" id="ARBA00022491"/>
    </source>
</evidence>
<dbReference type="Gene3D" id="1.10.1660.10">
    <property type="match status" value="1"/>
</dbReference>
<dbReference type="GO" id="GO:0003677">
    <property type="term" value="F:DNA binding"/>
    <property type="evidence" value="ECO:0007669"/>
    <property type="project" value="UniProtKB-KW"/>
</dbReference>
<protein>
    <submittedName>
        <fullName evidence="6">Transcriptional regulator, MerR family</fullName>
    </submittedName>
</protein>
<dbReference type="CDD" id="cd04782">
    <property type="entry name" value="HTH_BltR"/>
    <property type="match status" value="1"/>
</dbReference>
<dbReference type="PROSITE" id="PS50937">
    <property type="entry name" value="HTH_MERR_2"/>
    <property type="match status" value="1"/>
</dbReference>
<gene>
    <name evidence="6" type="ORF">FC20_GL001267</name>
</gene>
<organism evidence="6 7">
    <name type="scientific">Lactobacillus equicursoris DSM 19284 = JCM 14600 = CIP 110162</name>
    <dbReference type="NCBI Taxonomy" id="1293597"/>
    <lineage>
        <taxon>Bacteria</taxon>
        <taxon>Bacillati</taxon>
        <taxon>Bacillota</taxon>
        <taxon>Bacilli</taxon>
        <taxon>Lactobacillales</taxon>
        <taxon>Lactobacillaceae</taxon>
        <taxon>Lactobacillus</taxon>
    </lineage>
</organism>
<evidence type="ECO:0000259" key="5">
    <source>
        <dbReference type="PROSITE" id="PS50937"/>
    </source>
</evidence>
<dbReference type="PANTHER" id="PTHR30204:SF69">
    <property type="entry name" value="MERR-FAMILY TRANSCRIPTIONAL REGULATOR"/>
    <property type="match status" value="1"/>
</dbReference>
<evidence type="ECO:0000313" key="6">
    <source>
        <dbReference type="EMBL" id="KRL00646.1"/>
    </source>
</evidence>
<keyword evidence="1" id="KW-0678">Repressor</keyword>
<keyword evidence="4" id="KW-0804">Transcription</keyword>
<proteinExistence type="predicted"/>
<dbReference type="eggNOG" id="COG0789">
    <property type="taxonomic scope" value="Bacteria"/>
</dbReference>
<reference evidence="6 7" key="1">
    <citation type="journal article" date="2015" name="Genome Announc.">
        <title>Expanding the biotechnology potential of lactobacilli through comparative genomics of 213 strains and associated genera.</title>
        <authorList>
            <person name="Sun Z."/>
            <person name="Harris H.M."/>
            <person name="McCann A."/>
            <person name="Guo C."/>
            <person name="Argimon S."/>
            <person name="Zhang W."/>
            <person name="Yang X."/>
            <person name="Jeffery I.B."/>
            <person name="Cooney J.C."/>
            <person name="Kagawa T.F."/>
            <person name="Liu W."/>
            <person name="Song Y."/>
            <person name="Salvetti E."/>
            <person name="Wrobel A."/>
            <person name="Rasinkangas P."/>
            <person name="Parkhill J."/>
            <person name="Rea M.C."/>
            <person name="O'Sullivan O."/>
            <person name="Ritari J."/>
            <person name="Douillard F.P."/>
            <person name="Paul Ross R."/>
            <person name="Yang R."/>
            <person name="Briner A.E."/>
            <person name="Felis G.E."/>
            <person name="de Vos W.M."/>
            <person name="Barrangou R."/>
            <person name="Klaenhammer T.R."/>
            <person name="Caufield P.W."/>
            <person name="Cui Y."/>
            <person name="Zhang H."/>
            <person name="O'Toole P.W."/>
        </authorList>
    </citation>
    <scope>NUCLEOTIDE SEQUENCE [LARGE SCALE GENOMIC DNA]</scope>
    <source>
        <strain evidence="6 7">DSM 19284</strain>
    </source>
</reference>
<dbReference type="SMART" id="SM00422">
    <property type="entry name" value="HTH_MERR"/>
    <property type="match status" value="1"/>
</dbReference>
<dbReference type="STRING" id="1293597.FC20_GL001267"/>
<sequence length="255" mass="28637">MTLGHSQEGKMDLLSTGAFANMCNVTKKTLYFYEKKGLLKPAVVKDNGYRYYRIEQVDQMATIRLLEILGSSLDEVGDFFQLDDLAKRSRYLQEKEDAVKRQMRQLGRIRDSLNFYQDRLQDFVNLGTGKIAEEELDEEELKLIKFQHGVALTPITYGPRYGGMVGDFEKPVITNFFKVVPKGEGNCIKPSGRYLYFYEEVDNDGVASGIVPALAKLQVAGPVVAPLFQEDFSSSVLGRSGSIVIKYSARLGEEG</sequence>
<dbReference type="PATRIC" id="fig|1293597.4.peg.1351"/>
<evidence type="ECO:0000256" key="2">
    <source>
        <dbReference type="ARBA" id="ARBA00023015"/>
    </source>
</evidence>
<name>A0A0R1LY84_9LACO</name>
<evidence type="ECO:0000256" key="3">
    <source>
        <dbReference type="ARBA" id="ARBA00023125"/>
    </source>
</evidence>
<dbReference type="InterPro" id="IPR009061">
    <property type="entry name" value="DNA-bd_dom_put_sf"/>
</dbReference>
<feature type="domain" description="HTH merR-type" evidence="5">
    <location>
        <begin position="13"/>
        <end position="82"/>
    </location>
</feature>
<dbReference type="Pfam" id="PF13411">
    <property type="entry name" value="MerR_1"/>
    <property type="match status" value="1"/>
</dbReference>
<dbReference type="PANTHER" id="PTHR30204">
    <property type="entry name" value="REDOX-CYCLING DRUG-SENSING TRANSCRIPTIONAL ACTIVATOR SOXR"/>
    <property type="match status" value="1"/>
</dbReference>
<comment type="caution">
    <text evidence="6">The sequence shown here is derived from an EMBL/GenBank/DDBJ whole genome shotgun (WGS) entry which is preliminary data.</text>
</comment>
<keyword evidence="2" id="KW-0805">Transcription regulation</keyword>
<dbReference type="InterPro" id="IPR047057">
    <property type="entry name" value="MerR_fam"/>
</dbReference>
<dbReference type="SUPFAM" id="SSF46955">
    <property type="entry name" value="Putative DNA-binding domain"/>
    <property type="match status" value="1"/>
</dbReference>
<dbReference type="AlphaFoldDB" id="A0A0R1LY84"/>
<dbReference type="GO" id="GO:0003700">
    <property type="term" value="F:DNA-binding transcription factor activity"/>
    <property type="evidence" value="ECO:0007669"/>
    <property type="project" value="InterPro"/>
</dbReference>
<evidence type="ECO:0000256" key="4">
    <source>
        <dbReference type="ARBA" id="ARBA00023163"/>
    </source>
</evidence>
<dbReference type="Proteomes" id="UP000051074">
    <property type="component" value="Unassembled WGS sequence"/>
</dbReference>
<dbReference type="EMBL" id="AZDU01000040">
    <property type="protein sequence ID" value="KRL00646.1"/>
    <property type="molecule type" value="Genomic_DNA"/>
</dbReference>
<accession>A0A0R1LY84</accession>
<keyword evidence="7" id="KW-1185">Reference proteome</keyword>
<keyword evidence="3" id="KW-0238">DNA-binding</keyword>
<dbReference type="InterPro" id="IPR000551">
    <property type="entry name" value="MerR-type_HTH_dom"/>
</dbReference>
<evidence type="ECO:0000313" key="7">
    <source>
        <dbReference type="Proteomes" id="UP000051074"/>
    </source>
</evidence>